<feature type="region of interest" description="Disordered" evidence="1">
    <location>
        <begin position="79"/>
        <end position="133"/>
    </location>
</feature>
<name>A0A2P6TWL2_CHLSO</name>
<reference evidence="2 3" key="1">
    <citation type="journal article" date="2018" name="Plant J.">
        <title>Genome sequences of Chlorella sorokiniana UTEX 1602 and Micractinium conductrix SAG 241.80: implications to maltose excretion by a green alga.</title>
        <authorList>
            <person name="Arriola M.B."/>
            <person name="Velmurugan N."/>
            <person name="Zhang Y."/>
            <person name="Plunkett M.H."/>
            <person name="Hondzo H."/>
            <person name="Barney B.M."/>
        </authorList>
    </citation>
    <scope>NUCLEOTIDE SEQUENCE [LARGE SCALE GENOMIC DNA]</scope>
    <source>
        <strain evidence="3">UTEX 1602</strain>
    </source>
</reference>
<protein>
    <submittedName>
        <fullName evidence="2">Uncharacterized protein</fullName>
    </submittedName>
</protein>
<gene>
    <name evidence="2" type="ORF">C2E21_3136</name>
</gene>
<dbReference type="OrthoDB" id="10593740at2759"/>
<organism evidence="2 3">
    <name type="scientific">Chlorella sorokiniana</name>
    <name type="common">Freshwater green alga</name>
    <dbReference type="NCBI Taxonomy" id="3076"/>
    <lineage>
        <taxon>Eukaryota</taxon>
        <taxon>Viridiplantae</taxon>
        <taxon>Chlorophyta</taxon>
        <taxon>core chlorophytes</taxon>
        <taxon>Trebouxiophyceae</taxon>
        <taxon>Chlorellales</taxon>
        <taxon>Chlorellaceae</taxon>
        <taxon>Chlorella clade</taxon>
        <taxon>Chlorella</taxon>
    </lineage>
</organism>
<evidence type="ECO:0000256" key="1">
    <source>
        <dbReference type="SAM" id="MobiDB-lite"/>
    </source>
</evidence>
<evidence type="ECO:0000313" key="2">
    <source>
        <dbReference type="EMBL" id="PRW58444.1"/>
    </source>
</evidence>
<feature type="region of interest" description="Disordered" evidence="1">
    <location>
        <begin position="1"/>
        <end position="33"/>
    </location>
</feature>
<dbReference type="EMBL" id="LHPG02000005">
    <property type="protein sequence ID" value="PRW58444.1"/>
    <property type="molecule type" value="Genomic_DNA"/>
</dbReference>
<comment type="caution">
    <text evidence="2">The sequence shown here is derived from an EMBL/GenBank/DDBJ whole genome shotgun (WGS) entry which is preliminary data.</text>
</comment>
<keyword evidence="3" id="KW-1185">Reference proteome</keyword>
<feature type="compositionally biased region" description="Low complexity" evidence="1">
    <location>
        <begin position="20"/>
        <end position="33"/>
    </location>
</feature>
<accession>A0A2P6TWL2</accession>
<sequence>MWGHTSTWATGEWVGGAGQGPAAEGEAGPTAPAPLAGVAADALAGIAAQGASPLLHPASSVPAPATVWVPDSPAAAATLGAFPPRPAQPATSAPLPTWLPPSPFSSAAFDSGGGGGTLPTLHPTASAPLPSLSPFSSGGFEGGVLSDAAHALQPGTLGPLQPALRGLSSGGFESVTSPIQLAAQPAAADPPALQPQQPAGMLIDALAEVGGGMHQPMPDLLLEPPSPRLATTSKGFVDDEDPLLRYLLEDDAFAAESPLQPVPADPPAPRPLSPAACLVRMVPAVLGTSRRLLEALLAHGADPLEQDPTTSRQPTTFLSECLHPTLLRLAVTHVQRQCQIKPDGGGRRLTTGCSLSSEHASF</sequence>
<evidence type="ECO:0000313" key="3">
    <source>
        <dbReference type="Proteomes" id="UP000239899"/>
    </source>
</evidence>
<dbReference type="Proteomes" id="UP000239899">
    <property type="component" value="Unassembled WGS sequence"/>
</dbReference>
<proteinExistence type="predicted"/>
<feature type="region of interest" description="Disordered" evidence="1">
    <location>
        <begin position="214"/>
        <end position="235"/>
    </location>
</feature>
<dbReference type="AlphaFoldDB" id="A0A2P6TWL2"/>